<gene>
    <name evidence="1" type="ORF">JR316_003622</name>
</gene>
<reference evidence="1" key="1">
    <citation type="submission" date="2021-02" db="EMBL/GenBank/DDBJ databases">
        <title>Psilocybe cubensis genome.</title>
        <authorList>
            <person name="Mckernan K.J."/>
            <person name="Crawford S."/>
            <person name="Trippe A."/>
            <person name="Kane L.T."/>
            <person name="Mclaughlin S."/>
        </authorList>
    </citation>
    <scope>NUCLEOTIDE SEQUENCE [LARGE SCALE GENOMIC DNA]</scope>
    <source>
        <strain evidence="1">MGC-MH-2018</strain>
    </source>
</reference>
<comment type="caution">
    <text evidence="1">The sequence shown here is derived from an EMBL/GenBank/DDBJ whole genome shotgun (WGS) entry which is preliminary data.</text>
</comment>
<accession>A0A8H7Y0N9</accession>
<organism evidence="1">
    <name type="scientific">Psilocybe cubensis</name>
    <name type="common">Psychedelic mushroom</name>
    <name type="synonym">Stropharia cubensis</name>
    <dbReference type="NCBI Taxonomy" id="181762"/>
    <lineage>
        <taxon>Eukaryota</taxon>
        <taxon>Fungi</taxon>
        <taxon>Dikarya</taxon>
        <taxon>Basidiomycota</taxon>
        <taxon>Agaricomycotina</taxon>
        <taxon>Agaricomycetes</taxon>
        <taxon>Agaricomycetidae</taxon>
        <taxon>Agaricales</taxon>
        <taxon>Agaricineae</taxon>
        <taxon>Strophariaceae</taxon>
        <taxon>Psilocybe</taxon>
    </lineage>
</organism>
<protein>
    <submittedName>
        <fullName evidence="1">Uncharacterized protein</fullName>
    </submittedName>
</protein>
<name>A0A8H7Y0N9_PSICU</name>
<dbReference type="EMBL" id="JAFIQS010000003">
    <property type="protein sequence ID" value="KAG5171535.1"/>
    <property type="molecule type" value="Genomic_DNA"/>
</dbReference>
<sequence>MNPLATGVWKAVYARHPDLPKCLPAMCEAKWTFMLFGPGICVVCGKYGALTDFSLRKQYCEPCMKENYATTQQLKDSADRVVSADHLVTSMVPRTFRYHGLRYTTSYVTPANAKYLRKDFNDMMKKVTVMQLLIDHGVPMLRGLFEDYKNRLISQNQNMEWFADKANDWANRVFSQCSTEMDLALVTVTAKCKKRLKDIGHNIVDINYVQYAISQSLRGAQIYKLAYRTFRKIRPKLEALVTSQKIIRIKNERRQLLKTRYRQYQQALIPDAWQYQPPENFFREAGAFSNFLNAEYVTRGDISRELTDSLFPGLVEEWTKKRKLEILSLLPEVDTEQPFEKQIQKLDLATSVITCNDCKYMNQEGRVLLGWKNICRHARRTVGGNLNPCSGSEVVEPVAVVAATSLICCAGLDPRTTTIQDMDSRDDRFFCGNCIPDTSNGVTGLKAYKWTECLDLFASMSMLTLEPRCQYGGVIYVPRTMEVP</sequence>
<proteinExistence type="predicted"/>
<evidence type="ECO:0000313" key="1">
    <source>
        <dbReference type="EMBL" id="KAG5171535.1"/>
    </source>
</evidence>
<dbReference type="AlphaFoldDB" id="A0A8H7Y0N9"/>